<dbReference type="AlphaFoldDB" id="A0A6C0EKT8"/>
<proteinExistence type="predicted"/>
<evidence type="ECO:0000256" key="1">
    <source>
        <dbReference type="SAM" id="MobiDB-lite"/>
    </source>
</evidence>
<evidence type="ECO:0000313" key="2">
    <source>
        <dbReference type="EMBL" id="QHT29776.1"/>
    </source>
</evidence>
<feature type="region of interest" description="Disordered" evidence="1">
    <location>
        <begin position="242"/>
        <end position="262"/>
    </location>
</feature>
<organism evidence="2">
    <name type="scientific">viral metagenome</name>
    <dbReference type="NCBI Taxonomy" id="1070528"/>
    <lineage>
        <taxon>unclassified sequences</taxon>
        <taxon>metagenomes</taxon>
        <taxon>organismal metagenomes</taxon>
    </lineage>
</organism>
<sequence length="366" mass="41073">MTPDSMSSLIAAKLRQLPPIELSYETYSSHRKSPTLNEQYQVGLLIPKSKKYIAWFTFLGEDDVCILLELNREKQVVSHRIVHAEFDAEAPHLALGTFFYGSLVHENYTVPETASPRMLFVVEDILIYQSVSLRKLCYGDCLGILHELLCRPGYLHGRAGSDLFPAPSNLPRIGFVLPVLFPRGGSVAAAMETAGYPVHHIQYRSLTHQVPYINQPVGVADTDLSAGLGLAPTTPVPCPPLPAASSSVRPPPPRGGGLYKEPSGKERAVFRVTAELASDMYVLEHLTGQYVTDVAYIPNYKTSVFMNSLFRNIKENRCLDATEESDDEDDFLDIRADKYVDTTRQLRMECVYHRKFRRWIPLRVVS</sequence>
<name>A0A6C0EKT8_9ZZZZ</name>
<protein>
    <submittedName>
        <fullName evidence="2">Uncharacterized protein</fullName>
    </submittedName>
</protein>
<dbReference type="EMBL" id="MN738882">
    <property type="protein sequence ID" value="QHT29776.1"/>
    <property type="molecule type" value="Genomic_DNA"/>
</dbReference>
<accession>A0A6C0EKT8</accession>
<reference evidence="2" key="1">
    <citation type="journal article" date="2020" name="Nature">
        <title>Giant virus diversity and host interactions through global metagenomics.</title>
        <authorList>
            <person name="Schulz F."/>
            <person name="Roux S."/>
            <person name="Paez-Espino D."/>
            <person name="Jungbluth S."/>
            <person name="Walsh D.A."/>
            <person name="Denef V.J."/>
            <person name="McMahon K.D."/>
            <person name="Konstantinidis K.T."/>
            <person name="Eloe-Fadrosh E.A."/>
            <person name="Kyrpides N.C."/>
            <person name="Woyke T."/>
        </authorList>
    </citation>
    <scope>NUCLEOTIDE SEQUENCE</scope>
    <source>
        <strain evidence="2">GVMAG-M-3300009068-24</strain>
    </source>
</reference>